<accession>A0A1M6JR58</accession>
<gene>
    <name evidence="2" type="ORF">SAMN02745248_00292</name>
</gene>
<evidence type="ECO:0000313" key="3">
    <source>
        <dbReference type="Proteomes" id="UP000183952"/>
    </source>
</evidence>
<name>A0A1M6JR58_9CLOT</name>
<dbReference type="InterPro" id="IPR029063">
    <property type="entry name" value="SAM-dependent_MTases_sf"/>
</dbReference>
<sequence length="270" mass="31345">MSDNKSKLIELWDSVASNYAQLGPNYWQKFGQRLIELSHIKKGAHILDLGTGRGATLFTASSIVGDEGRIIGTDIAENMVKMTNSEIQDKHIKNAMVIQCDMEQINFLDEFFHNVTAGFSIGYILNNSQSLQNIVRMLKKDGELSFSIWGTQCDQQWLTDIVDEYLNQHKKEETTSNHHIVNNIKVALKAVHLKEIEVYEEESEVIYLNEAQWWDEMWNNAVRGIFESIQNLGEEKFKEFQFKVNKKLQYYKNEKGICFNMNVIYFIVKK</sequence>
<keyword evidence="2" id="KW-0808">Transferase</keyword>
<proteinExistence type="predicted"/>
<keyword evidence="3" id="KW-1185">Reference proteome</keyword>
<dbReference type="Proteomes" id="UP000183952">
    <property type="component" value="Unassembled WGS sequence"/>
</dbReference>
<dbReference type="STRING" id="1121331.SAMN02745248_00292"/>
<dbReference type="SUPFAM" id="SSF53335">
    <property type="entry name" value="S-adenosyl-L-methionine-dependent methyltransferases"/>
    <property type="match status" value="1"/>
</dbReference>
<evidence type="ECO:0000259" key="1">
    <source>
        <dbReference type="Pfam" id="PF13847"/>
    </source>
</evidence>
<dbReference type="AlphaFoldDB" id="A0A1M6JR58"/>
<keyword evidence="2" id="KW-0830">Ubiquinone</keyword>
<evidence type="ECO:0000313" key="2">
    <source>
        <dbReference type="EMBL" id="SHJ49179.1"/>
    </source>
</evidence>
<dbReference type="Pfam" id="PF13847">
    <property type="entry name" value="Methyltransf_31"/>
    <property type="match status" value="1"/>
</dbReference>
<dbReference type="OrthoDB" id="9772751at2"/>
<dbReference type="CDD" id="cd02440">
    <property type="entry name" value="AdoMet_MTases"/>
    <property type="match status" value="1"/>
</dbReference>
<dbReference type="InterPro" id="IPR025714">
    <property type="entry name" value="Methyltranfer_dom"/>
</dbReference>
<protein>
    <submittedName>
        <fullName evidence="2">Ubiquinone/menaquinone biosynthesis C-methylase UbiE</fullName>
    </submittedName>
</protein>
<dbReference type="GO" id="GO:0008168">
    <property type="term" value="F:methyltransferase activity"/>
    <property type="evidence" value="ECO:0007669"/>
    <property type="project" value="UniProtKB-KW"/>
</dbReference>
<dbReference type="PANTHER" id="PTHR43861:SF1">
    <property type="entry name" value="TRANS-ACONITATE 2-METHYLTRANSFERASE"/>
    <property type="match status" value="1"/>
</dbReference>
<organism evidence="2 3">
    <name type="scientific">Hathewaya proteolytica DSM 3090</name>
    <dbReference type="NCBI Taxonomy" id="1121331"/>
    <lineage>
        <taxon>Bacteria</taxon>
        <taxon>Bacillati</taxon>
        <taxon>Bacillota</taxon>
        <taxon>Clostridia</taxon>
        <taxon>Eubacteriales</taxon>
        <taxon>Clostridiaceae</taxon>
        <taxon>Hathewaya</taxon>
    </lineage>
</organism>
<reference evidence="2 3" key="1">
    <citation type="submission" date="2016-11" db="EMBL/GenBank/DDBJ databases">
        <authorList>
            <person name="Jaros S."/>
            <person name="Januszkiewicz K."/>
            <person name="Wedrychowicz H."/>
        </authorList>
    </citation>
    <scope>NUCLEOTIDE SEQUENCE [LARGE SCALE GENOMIC DNA]</scope>
    <source>
        <strain evidence="2 3">DSM 3090</strain>
    </source>
</reference>
<dbReference type="GO" id="GO:0032259">
    <property type="term" value="P:methylation"/>
    <property type="evidence" value="ECO:0007669"/>
    <property type="project" value="UniProtKB-KW"/>
</dbReference>
<dbReference type="Gene3D" id="3.40.50.150">
    <property type="entry name" value="Vaccinia Virus protein VP39"/>
    <property type="match status" value="1"/>
</dbReference>
<dbReference type="RefSeq" id="WP_072901484.1">
    <property type="nucleotide sequence ID" value="NZ_FRAD01000003.1"/>
</dbReference>
<feature type="domain" description="Methyltransferase" evidence="1">
    <location>
        <begin position="40"/>
        <end position="182"/>
    </location>
</feature>
<dbReference type="EMBL" id="FRAD01000003">
    <property type="protein sequence ID" value="SHJ49179.1"/>
    <property type="molecule type" value="Genomic_DNA"/>
</dbReference>
<keyword evidence="2" id="KW-0489">Methyltransferase</keyword>
<dbReference type="PANTHER" id="PTHR43861">
    <property type="entry name" value="TRANS-ACONITATE 2-METHYLTRANSFERASE-RELATED"/>
    <property type="match status" value="1"/>
</dbReference>